<keyword evidence="6 7" id="KW-0975">Bacterial flagellum</keyword>
<dbReference type="KEGG" id="acp:A2cp1_2609"/>
<keyword evidence="10" id="KW-0966">Cell projection</keyword>
<proteinExistence type="inferred from homology"/>
<sequence>MADLLSILSSSAASLAAQRAAAATASHNLQNANTPGYARQRAVLATTLPAQQAGGAWIGRGATLAQVTQARDRFLEAQLPAAQGRAARSAAASSLLGAVQVLDPEAEGGPGEALGGLYASLTELSQAPSDPGLRQAAVAAARTLALSLNRARQGLEDARAGADARIAAGLSDANALAAEVAALNRDIRAARAVGAGEPNDLLDARQRSVDRLAELTGATPAATSEGDVSLLLPGGSALVAGLSASTLLPQPGPDGHLSVQLATGGVCADVAPGGELGGLVDASSGPLKDAITALDQLAWAVGNQLNSVHRAGWGLDGGTGRDLLDVGATAAGAARRIAVSAAVAADPSRLATASAAGQPGDAGNVLALLATSTTRIATGQGSDLLAGLDATGALSRITGTFGAAARGLAASAAQDAGLAGHLATMRESASGVSVDEELLEMEKAQRAYDAISKVIQASSEMFDTLLKLE</sequence>
<evidence type="ECO:0000256" key="5">
    <source>
        <dbReference type="ARBA" id="ARBA00022525"/>
    </source>
</evidence>
<dbReference type="GO" id="GO:0005198">
    <property type="term" value="F:structural molecule activity"/>
    <property type="evidence" value="ECO:0007669"/>
    <property type="project" value="UniProtKB-UniRule"/>
</dbReference>
<evidence type="ECO:0000256" key="7">
    <source>
        <dbReference type="RuleBase" id="RU362065"/>
    </source>
</evidence>
<dbReference type="PANTHER" id="PTHR30033:SF1">
    <property type="entry name" value="FLAGELLAR HOOK-ASSOCIATED PROTEIN 1"/>
    <property type="match status" value="1"/>
</dbReference>
<evidence type="ECO:0000259" key="8">
    <source>
        <dbReference type="Pfam" id="PF06429"/>
    </source>
</evidence>
<keyword evidence="10" id="KW-0969">Cilium</keyword>
<dbReference type="Pfam" id="PF22638">
    <property type="entry name" value="FlgK_D1"/>
    <property type="match status" value="1"/>
</dbReference>
<evidence type="ECO:0000313" key="11">
    <source>
        <dbReference type="Proteomes" id="UP000007089"/>
    </source>
</evidence>
<dbReference type="AlphaFoldDB" id="B8JD97"/>
<comment type="subcellular location">
    <subcellularLocation>
        <location evidence="1 7">Bacterial flagellum</location>
    </subcellularLocation>
    <subcellularLocation>
        <location evidence="2 7">Secreted</location>
    </subcellularLocation>
</comment>
<dbReference type="SUPFAM" id="SSF64518">
    <property type="entry name" value="Phase 1 flagellin"/>
    <property type="match status" value="1"/>
</dbReference>
<dbReference type="InterPro" id="IPR010930">
    <property type="entry name" value="Flg_bb/hook_C_dom"/>
</dbReference>
<dbReference type="PANTHER" id="PTHR30033">
    <property type="entry name" value="FLAGELLAR HOOK-ASSOCIATED PROTEIN 1"/>
    <property type="match status" value="1"/>
</dbReference>
<dbReference type="GO" id="GO:0005576">
    <property type="term" value="C:extracellular region"/>
    <property type="evidence" value="ECO:0007669"/>
    <property type="project" value="UniProtKB-SubCell"/>
</dbReference>
<dbReference type="GO" id="GO:0044780">
    <property type="term" value="P:bacterial-type flagellum assembly"/>
    <property type="evidence" value="ECO:0007669"/>
    <property type="project" value="InterPro"/>
</dbReference>
<dbReference type="GO" id="GO:0009424">
    <property type="term" value="C:bacterial-type flagellum hook"/>
    <property type="evidence" value="ECO:0007669"/>
    <property type="project" value="UniProtKB-UniRule"/>
</dbReference>
<feature type="domain" description="Flagellar hook-associated protein FlgK helical" evidence="9">
    <location>
        <begin position="111"/>
        <end position="323"/>
    </location>
</feature>
<organism evidence="10 11">
    <name type="scientific">Anaeromyxobacter dehalogenans (strain ATCC BAA-258 / DSM 21875 / 2CP-1)</name>
    <dbReference type="NCBI Taxonomy" id="455488"/>
    <lineage>
        <taxon>Bacteria</taxon>
        <taxon>Pseudomonadati</taxon>
        <taxon>Myxococcota</taxon>
        <taxon>Myxococcia</taxon>
        <taxon>Myxococcales</taxon>
        <taxon>Cystobacterineae</taxon>
        <taxon>Anaeromyxobacteraceae</taxon>
        <taxon>Anaeromyxobacter</taxon>
    </lineage>
</organism>
<evidence type="ECO:0000256" key="4">
    <source>
        <dbReference type="ARBA" id="ARBA00016244"/>
    </source>
</evidence>
<dbReference type="NCBIfam" id="TIGR02492">
    <property type="entry name" value="flgK_ends"/>
    <property type="match status" value="1"/>
</dbReference>
<dbReference type="InterPro" id="IPR002371">
    <property type="entry name" value="FlgK"/>
</dbReference>
<dbReference type="HOGENOM" id="CLU_012762_1_0_7"/>
<dbReference type="PRINTS" id="PR01005">
    <property type="entry name" value="FLGHOOKAP1"/>
</dbReference>
<dbReference type="Proteomes" id="UP000007089">
    <property type="component" value="Chromosome"/>
</dbReference>
<keyword evidence="11" id="KW-1185">Reference proteome</keyword>
<feature type="domain" description="Flagellar basal-body/hook protein C-terminal" evidence="8">
    <location>
        <begin position="429"/>
        <end position="468"/>
    </location>
</feature>
<evidence type="ECO:0000256" key="2">
    <source>
        <dbReference type="ARBA" id="ARBA00004613"/>
    </source>
</evidence>
<dbReference type="EMBL" id="CP001359">
    <property type="protein sequence ID" value="ACL65946.1"/>
    <property type="molecule type" value="Genomic_DNA"/>
</dbReference>
<dbReference type="Pfam" id="PF06429">
    <property type="entry name" value="Flg_bbr_C"/>
    <property type="match status" value="1"/>
</dbReference>
<comment type="similarity">
    <text evidence="3 7">Belongs to the flagella basal body rod proteins family.</text>
</comment>
<reference evidence="10" key="1">
    <citation type="submission" date="2009-01" db="EMBL/GenBank/DDBJ databases">
        <title>Complete sequence of Anaeromyxobacter dehalogenans 2CP-1.</title>
        <authorList>
            <consortium name="US DOE Joint Genome Institute"/>
            <person name="Lucas S."/>
            <person name="Copeland A."/>
            <person name="Lapidus A."/>
            <person name="Glavina del Rio T."/>
            <person name="Dalin E."/>
            <person name="Tice H."/>
            <person name="Bruce D."/>
            <person name="Goodwin L."/>
            <person name="Pitluck S."/>
            <person name="Saunders E."/>
            <person name="Brettin T."/>
            <person name="Detter J.C."/>
            <person name="Han C."/>
            <person name="Larimer F."/>
            <person name="Land M."/>
            <person name="Hauser L."/>
            <person name="Kyrpides N."/>
            <person name="Ovchinnikova G."/>
            <person name="Beliaev A.S."/>
            <person name="Richardson P."/>
        </authorList>
    </citation>
    <scope>NUCLEOTIDE SEQUENCE</scope>
    <source>
        <strain evidence="10">2CP-1</strain>
    </source>
</reference>
<evidence type="ECO:0000256" key="1">
    <source>
        <dbReference type="ARBA" id="ARBA00004365"/>
    </source>
</evidence>
<keyword evidence="10" id="KW-0282">Flagellum</keyword>
<evidence type="ECO:0000256" key="6">
    <source>
        <dbReference type="ARBA" id="ARBA00023143"/>
    </source>
</evidence>
<name>B8JD97_ANAD2</name>
<accession>B8JD97</accession>
<dbReference type="InterPro" id="IPR053927">
    <property type="entry name" value="FlgK_helical"/>
</dbReference>
<dbReference type="RefSeq" id="WP_012633731.1">
    <property type="nucleotide sequence ID" value="NC_011891.1"/>
</dbReference>
<keyword evidence="5 7" id="KW-0964">Secreted</keyword>
<evidence type="ECO:0000313" key="10">
    <source>
        <dbReference type="EMBL" id="ACL65946.1"/>
    </source>
</evidence>
<evidence type="ECO:0000256" key="3">
    <source>
        <dbReference type="ARBA" id="ARBA00009677"/>
    </source>
</evidence>
<evidence type="ECO:0000259" key="9">
    <source>
        <dbReference type="Pfam" id="PF22638"/>
    </source>
</evidence>
<protein>
    <recommendedName>
        <fullName evidence="4 7">Flagellar hook-associated protein 1</fullName>
        <shortName evidence="7">HAP1</shortName>
    </recommendedName>
</protein>
<gene>
    <name evidence="7" type="primary">flgK</name>
    <name evidence="10" type="ordered locus">A2cp1_2609</name>
</gene>